<evidence type="ECO:0000256" key="3">
    <source>
        <dbReference type="ARBA" id="ARBA00022989"/>
    </source>
</evidence>
<name>A0A0N5AD96_9BILA</name>
<dbReference type="InterPro" id="IPR006201">
    <property type="entry name" value="Neur_channel"/>
</dbReference>
<evidence type="ECO:0000259" key="7">
    <source>
        <dbReference type="Pfam" id="PF02932"/>
    </source>
</evidence>
<dbReference type="AlphaFoldDB" id="A0A0N5AD96"/>
<dbReference type="GO" id="GO:0005230">
    <property type="term" value="F:extracellular ligand-gated monoatomic ion channel activity"/>
    <property type="evidence" value="ECO:0007669"/>
    <property type="project" value="InterPro"/>
</dbReference>
<dbReference type="FunFam" id="1.20.58.390:FF:000049">
    <property type="entry name" value="AcetylCholine Receptor"/>
    <property type="match status" value="1"/>
</dbReference>
<proteinExistence type="inferred from homology"/>
<dbReference type="Gene3D" id="2.70.170.10">
    <property type="entry name" value="Neurotransmitter-gated ion-channel ligand-binding domain"/>
    <property type="match status" value="1"/>
</dbReference>
<evidence type="ECO:0000256" key="5">
    <source>
        <dbReference type="RuleBase" id="RU000687"/>
    </source>
</evidence>
<dbReference type="Pfam" id="PF02932">
    <property type="entry name" value="Neur_chan_memb"/>
    <property type="match status" value="1"/>
</dbReference>
<keyword evidence="2 5" id="KW-0812">Transmembrane</keyword>
<organism evidence="8 9">
    <name type="scientific">Syphacia muris</name>
    <dbReference type="NCBI Taxonomy" id="451379"/>
    <lineage>
        <taxon>Eukaryota</taxon>
        <taxon>Metazoa</taxon>
        <taxon>Ecdysozoa</taxon>
        <taxon>Nematoda</taxon>
        <taxon>Chromadorea</taxon>
        <taxon>Rhabditida</taxon>
        <taxon>Spirurina</taxon>
        <taxon>Oxyuridomorpha</taxon>
        <taxon>Oxyuroidea</taxon>
        <taxon>Oxyuridae</taxon>
        <taxon>Syphacia</taxon>
    </lineage>
</organism>
<feature type="transmembrane region" description="Helical" evidence="5">
    <location>
        <begin position="213"/>
        <end position="236"/>
    </location>
</feature>
<dbReference type="FunFam" id="2.70.170.10:FF:000028">
    <property type="entry name" value="AcetylCholine Receptor"/>
    <property type="match status" value="1"/>
</dbReference>
<keyword evidence="4 5" id="KW-0472">Membrane</keyword>
<keyword evidence="8" id="KW-1185">Reference proteome</keyword>
<feature type="transmembrane region" description="Helical" evidence="5">
    <location>
        <begin position="316"/>
        <end position="333"/>
    </location>
</feature>
<dbReference type="STRING" id="451379.A0A0N5AD96"/>
<dbReference type="GO" id="GO:0016020">
    <property type="term" value="C:membrane"/>
    <property type="evidence" value="ECO:0007669"/>
    <property type="project" value="UniProtKB-SubCell"/>
</dbReference>
<dbReference type="Gene3D" id="1.20.58.390">
    <property type="entry name" value="Neurotransmitter-gated ion-channel transmembrane domain"/>
    <property type="match status" value="1"/>
</dbReference>
<dbReference type="GO" id="GO:0004888">
    <property type="term" value="F:transmembrane signaling receptor activity"/>
    <property type="evidence" value="ECO:0007669"/>
    <property type="project" value="InterPro"/>
</dbReference>
<comment type="subcellular location">
    <subcellularLocation>
        <location evidence="1">Membrane</location>
        <topology evidence="1">Multi-pass membrane protein</topology>
    </subcellularLocation>
</comment>
<evidence type="ECO:0000256" key="1">
    <source>
        <dbReference type="ARBA" id="ARBA00004141"/>
    </source>
</evidence>
<reference evidence="9" key="1">
    <citation type="submission" date="2017-02" db="UniProtKB">
        <authorList>
            <consortium name="WormBaseParasite"/>
        </authorList>
    </citation>
    <scope>IDENTIFICATION</scope>
</reference>
<keyword evidence="5" id="KW-0406">Ion transport</keyword>
<evidence type="ECO:0000256" key="2">
    <source>
        <dbReference type="ARBA" id="ARBA00022692"/>
    </source>
</evidence>
<sequence>NTVVDPLSDITQPDQFRLVHDKLQNYDSKVKPTYDNNKPIKVNFSMDLYQLLELRWYDEFLYWDPKLYNNITEIRLPYNAIWLPDTTLYNSLVMKDEDQRRLLNAKLVTIPSLNTTYIEMLYPAIFKFSCLLNLRYFPYDVQRCRMIFSSWTYDKAGIDYFPHYDQIGNKSYIENEAWGLLLTLVQRVEKKFPCCPVNYTLLHYDIFLRRKPLFYFINLIIPTSIITFIALVGFFSTSSTSGMREEKVSLGITTLLSMSILMLMVSDQMPTTSTFIPLIGWFILGMIIIISFGTLASTFVIAVQKRGRMGVRLSRNALRITMLFSIIAFIKVPKHLEENKTVNNNKYLTITKIFSNLKQNRKYAEVEYEWLATVLEFYFFCIFVVLFLIIAVGINALGYYNWKIAEFLVHENIDCTSKLLNFRFRS</sequence>
<dbReference type="WBParaSite" id="SMUV_0000213601-mRNA-1">
    <property type="protein sequence ID" value="SMUV_0000213601-mRNA-1"/>
    <property type="gene ID" value="SMUV_0000213601"/>
</dbReference>
<dbReference type="SUPFAM" id="SSF90112">
    <property type="entry name" value="Neurotransmitter-gated ion-channel transmembrane pore"/>
    <property type="match status" value="1"/>
</dbReference>
<keyword evidence="5" id="KW-0407">Ion channel</keyword>
<dbReference type="PRINTS" id="PR00252">
    <property type="entry name" value="NRIONCHANNEL"/>
</dbReference>
<protein>
    <submittedName>
        <fullName evidence="9">Neur_chan_LBD domain-containing protein</fullName>
    </submittedName>
</protein>
<dbReference type="PANTHER" id="PTHR18945">
    <property type="entry name" value="NEUROTRANSMITTER GATED ION CHANNEL"/>
    <property type="match status" value="1"/>
</dbReference>
<dbReference type="InterPro" id="IPR018000">
    <property type="entry name" value="Neurotransmitter_ion_chnl_CS"/>
</dbReference>
<feature type="transmembrane region" description="Helical" evidence="5">
    <location>
        <begin position="278"/>
        <end position="304"/>
    </location>
</feature>
<dbReference type="InterPro" id="IPR036734">
    <property type="entry name" value="Neur_chan_lig-bd_sf"/>
</dbReference>
<dbReference type="Pfam" id="PF02931">
    <property type="entry name" value="Neur_chan_LBD"/>
    <property type="match status" value="1"/>
</dbReference>
<dbReference type="PROSITE" id="PS00236">
    <property type="entry name" value="NEUROTR_ION_CHANNEL"/>
    <property type="match status" value="1"/>
</dbReference>
<keyword evidence="3 5" id="KW-1133">Transmembrane helix</keyword>
<feature type="transmembrane region" description="Helical" evidence="5">
    <location>
        <begin position="248"/>
        <end position="266"/>
    </location>
</feature>
<dbReference type="SUPFAM" id="SSF63712">
    <property type="entry name" value="Nicotinic receptor ligand binding domain-like"/>
    <property type="match status" value="1"/>
</dbReference>
<dbReference type="InterPro" id="IPR006202">
    <property type="entry name" value="Neur_chan_lig-bd"/>
</dbReference>
<feature type="domain" description="Neurotransmitter-gated ion-channel transmembrane" evidence="7">
    <location>
        <begin position="219"/>
        <end position="315"/>
    </location>
</feature>
<feature type="transmembrane region" description="Helical" evidence="5">
    <location>
        <begin position="377"/>
        <end position="400"/>
    </location>
</feature>
<feature type="domain" description="Neurotransmitter-gated ion-channel ligand-binding" evidence="6">
    <location>
        <begin position="17"/>
        <end position="212"/>
    </location>
</feature>
<dbReference type="Proteomes" id="UP000046393">
    <property type="component" value="Unplaced"/>
</dbReference>
<keyword evidence="5" id="KW-0813">Transport</keyword>
<accession>A0A0N5AD96</accession>
<evidence type="ECO:0000256" key="4">
    <source>
        <dbReference type="ARBA" id="ARBA00023136"/>
    </source>
</evidence>
<dbReference type="InterPro" id="IPR036719">
    <property type="entry name" value="Neuro-gated_channel_TM_sf"/>
</dbReference>
<dbReference type="InterPro" id="IPR038050">
    <property type="entry name" value="Neuro_actylchol_rec"/>
</dbReference>
<dbReference type="InterPro" id="IPR006029">
    <property type="entry name" value="Neurotrans-gated_channel_TM"/>
</dbReference>
<evidence type="ECO:0000313" key="9">
    <source>
        <dbReference type="WBParaSite" id="SMUV_0000213601-mRNA-1"/>
    </source>
</evidence>
<evidence type="ECO:0000313" key="8">
    <source>
        <dbReference type="Proteomes" id="UP000046393"/>
    </source>
</evidence>
<evidence type="ECO:0000259" key="6">
    <source>
        <dbReference type="Pfam" id="PF02931"/>
    </source>
</evidence>
<comment type="similarity">
    <text evidence="5">Belongs to the ligand-gated ion channel (TC 1.A.9) family.</text>
</comment>
<dbReference type="CDD" id="cd19051">
    <property type="entry name" value="LGIC_TM_cation"/>
    <property type="match status" value="1"/>
</dbReference>